<dbReference type="PANTHER" id="PTHR45615">
    <property type="entry name" value="MYOSIN HEAVY CHAIN, NON-MUSCLE"/>
    <property type="match status" value="1"/>
</dbReference>
<reference evidence="3 4" key="1">
    <citation type="journal article" date="2016" name="Genome Biol. Evol.">
        <title>Divergent and convergent evolution of fungal pathogenicity.</title>
        <authorList>
            <person name="Shang Y."/>
            <person name="Xiao G."/>
            <person name="Zheng P."/>
            <person name="Cen K."/>
            <person name="Zhan S."/>
            <person name="Wang C."/>
        </authorList>
    </citation>
    <scope>NUCLEOTIDE SEQUENCE [LARGE SCALE GENOMIC DNA]</scope>
    <source>
        <strain evidence="3 4">RCEF 264</strain>
    </source>
</reference>
<gene>
    <name evidence="3" type="ORF">SPI_09347</name>
</gene>
<feature type="region of interest" description="Disordered" evidence="2">
    <location>
        <begin position="354"/>
        <end position="384"/>
    </location>
</feature>
<evidence type="ECO:0000313" key="4">
    <source>
        <dbReference type="Proteomes" id="UP000076874"/>
    </source>
</evidence>
<dbReference type="STRING" id="1081102.A0A162MB56"/>
<keyword evidence="1" id="KW-0175">Coiled coil</keyword>
<feature type="compositionally biased region" description="Basic and acidic residues" evidence="2">
    <location>
        <begin position="1"/>
        <end position="15"/>
    </location>
</feature>
<dbReference type="EMBL" id="AZHD01000028">
    <property type="protein sequence ID" value="OAA53640.1"/>
    <property type="molecule type" value="Genomic_DNA"/>
</dbReference>
<keyword evidence="4" id="KW-1185">Reference proteome</keyword>
<feature type="coiled-coil region" evidence="1">
    <location>
        <begin position="83"/>
        <end position="239"/>
    </location>
</feature>
<proteinExistence type="predicted"/>
<protein>
    <submittedName>
        <fullName evidence="3">Uncharacterized protein</fullName>
    </submittedName>
</protein>
<feature type="compositionally biased region" description="Low complexity" evidence="2">
    <location>
        <begin position="417"/>
        <end position="436"/>
    </location>
</feature>
<feature type="region of interest" description="Disordered" evidence="2">
    <location>
        <begin position="572"/>
        <end position="630"/>
    </location>
</feature>
<feature type="compositionally biased region" description="Basic and acidic residues" evidence="2">
    <location>
        <begin position="913"/>
        <end position="930"/>
    </location>
</feature>
<feature type="compositionally biased region" description="Low complexity" evidence="2">
    <location>
        <begin position="492"/>
        <end position="504"/>
    </location>
</feature>
<dbReference type="OrthoDB" id="4088568at2759"/>
<feature type="compositionally biased region" description="Low complexity" evidence="2">
    <location>
        <begin position="612"/>
        <end position="623"/>
    </location>
</feature>
<accession>A0A162MB56</accession>
<organism evidence="3 4">
    <name type="scientific">Niveomyces insectorum RCEF 264</name>
    <dbReference type="NCBI Taxonomy" id="1081102"/>
    <lineage>
        <taxon>Eukaryota</taxon>
        <taxon>Fungi</taxon>
        <taxon>Dikarya</taxon>
        <taxon>Ascomycota</taxon>
        <taxon>Pezizomycotina</taxon>
        <taxon>Sordariomycetes</taxon>
        <taxon>Hypocreomycetidae</taxon>
        <taxon>Hypocreales</taxon>
        <taxon>Cordycipitaceae</taxon>
        <taxon>Niveomyces</taxon>
    </lineage>
</organism>
<feature type="compositionally biased region" description="Low complexity" evidence="2">
    <location>
        <begin position="16"/>
        <end position="32"/>
    </location>
</feature>
<name>A0A162MB56_9HYPO</name>
<feature type="region of interest" description="Disordered" evidence="2">
    <location>
        <begin position="403"/>
        <end position="510"/>
    </location>
</feature>
<feature type="compositionally biased region" description="Polar residues" evidence="2">
    <location>
        <begin position="475"/>
        <end position="491"/>
    </location>
</feature>
<feature type="region of interest" description="Disordered" evidence="2">
    <location>
        <begin position="1"/>
        <end position="32"/>
    </location>
</feature>
<evidence type="ECO:0000256" key="1">
    <source>
        <dbReference type="SAM" id="Coils"/>
    </source>
</evidence>
<evidence type="ECO:0000313" key="3">
    <source>
        <dbReference type="EMBL" id="OAA53640.1"/>
    </source>
</evidence>
<dbReference type="PANTHER" id="PTHR45615:SF80">
    <property type="entry name" value="GRIP DOMAIN-CONTAINING PROTEIN"/>
    <property type="match status" value="1"/>
</dbReference>
<dbReference type="Proteomes" id="UP000076874">
    <property type="component" value="Unassembled WGS sequence"/>
</dbReference>
<evidence type="ECO:0000256" key="2">
    <source>
        <dbReference type="SAM" id="MobiDB-lite"/>
    </source>
</evidence>
<sequence length="930" mass="99434">MADMTDPRLQRDPERPAAAGAAGAAAGTAGPGAYMPRSQQPLTTTLQCCCGRTGCIYLLHNCSVLEGVEKDVRTAAKLGQSLLERHEAYMADAERDRAELVKRVEQLEMDKKELEAENAKKIEENRALLDQLEALNNAVTASDTHVTLLEASLQSSQQTIRRLEGAAERAEAMERHLAALEAEQAVLQNSLVTSESEARYAIQRWKRAERGIADLQHQLEQMEKEAREEQERHLEVVGRMERQRAVEKELNTAAGRLKGAAAARSLQENNRHNGSGVVTHFVRDLLQDNANLQLGIGELRAMLMASNDEIQLLRDQLMFHQPLADDDAAGATAGAGAGAGATSATPTLRAELEVEGSTADTVNAPETPGESAREPSTPTSSHLHLHQHAISQDLRVHHYYHVGKKAEPKKARKKRTSLTPSVFTPPSTTFSTSPFSRSALPCQQDPPEAAMSPFRLDTPSPRSFPSRHMSKDSESTTMSGLSNRFSVFSDQPSDLGLSSGPSSPQTNPRYSVFDRTTLSDLSLPVSPTTSVDPLSPLWRTANRVQGIHNSLSCALPPPPAAPLPANQSQMLRPTIKKDKTTIADEDSSDLRANDTDDLPASDFCSTDTADHSTSSESATPTPTQNSPFPLLDAPSGDYAHDLTGDGGVAQYVPPTGATTTLRTLHRAVSHESIISLRGGLDIHTLKVRPSQLTLRPLGTVMADTGVSSVTARPVLTRSALGPMKSDVLLRDSLAPGGPLARGGSRVVSNPLASASPLSGVASMAATRKLGKFVAWRPWGGTTGAPTVEVTQETTPAITAPTAATESTTATATTAVTTNAIGPTGNSAPAIDITPATSTSIISTPLIHHNKHNNNNNNNNDRPVAIKTRVSHSTLASLQDRDIVRSPGINQPGAVPGFLEHWANQQRRGAPSKVHPDTVDAEALRDGLDDQ</sequence>
<feature type="region of interest" description="Disordered" evidence="2">
    <location>
        <begin position="904"/>
        <end position="930"/>
    </location>
</feature>
<dbReference type="AlphaFoldDB" id="A0A162MB56"/>
<feature type="compositionally biased region" description="Basic and acidic residues" evidence="2">
    <location>
        <begin position="575"/>
        <end position="594"/>
    </location>
</feature>
<comment type="caution">
    <text evidence="3">The sequence shown here is derived from an EMBL/GenBank/DDBJ whole genome shotgun (WGS) entry which is preliminary data.</text>
</comment>